<organism evidence="1 2">
    <name type="scientific">Reichenbachiella carrageenanivorans</name>
    <dbReference type="NCBI Taxonomy" id="2979869"/>
    <lineage>
        <taxon>Bacteria</taxon>
        <taxon>Pseudomonadati</taxon>
        <taxon>Bacteroidota</taxon>
        <taxon>Cytophagia</taxon>
        <taxon>Cytophagales</taxon>
        <taxon>Reichenbachiellaceae</taxon>
        <taxon>Reichenbachiella</taxon>
    </lineage>
</organism>
<evidence type="ECO:0008006" key="3">
    <source>
        <dbReference type="Google" id="ProtNLM"/>
    </source>
</evidence>
<evidence type="ECO:0000313" key="1">
    <source>
        <dbReference type="EMBL" id="UXX81110.1"/>
    </source>
</evidence>
<dbReference type="RefSeq" id="WP_263052839.1">
    <property type="nucleotide sequence ID" value="NZ_CP106735.1"/>
</dbReference>
<reference evidence="1" key="1">
    <citation type="submission" date="2022-10" db="EMBL/GenBank/DDBJ databases">
        <title>Comparative genomics and taxonomic characterization of three novel marine species of genus Reichenbachiella exhibiting antioxidant and polysaccharide degradation activities.</title>
        <authorList>
            <person name="Muhammad N."/>
            <person name="Lee Y.-J."/>
            <person name="Ko J."/>
            <person name="Kim S.-G."/>
        </authorList>
    </citation>
    <scope>NUCLEOTIDE SEQUENCE</scope>
    <source>
        <strain evidence="1">Wsw4-B4</strain>
    </source>
</reference>
<dbReference type="SUPFAM" id="SSF53448">
    <property type="entry name" value="Nucleotide-diphospho-sugar transferases"/>
    <property type="match status" value="1"/>
</dbReference>
<gene>
    <name evidence="1" type="ORF">N7E81_08350</name>
</gene>
<accession>A0ABY6DBA0</accession>
<protein>
    <recommendedName>
        <fullName evidence="3">Glycosyl transferase family 8</fullName>
    </recommendedName>
</protein>
<keyword evidence="2" id="KW-1185">Reference proteome</keyword>
<sequence>MSSLGHKHDTTVIICCEKGDLENQSILFVRSLRKFGGDFKKSRVLCFCPRPHRTPTNHTLKLLEKEEVEIITKNLNPQYSDYGFGNKPLICGYAERNFPSRNYVFFDSDQLILKEPTILKSLSPTDTFLLPVDKKGVGSTGSDETATFWKNLHNHFNIKQPRKLKTTVTNTSIWNYWNAGLLPVVGNKEIYSQWQETFEEMMGNKMFPSGNKTFTDQISFSLAVQQLEINIDQLPIGYNYPIQDHFNTCEENKILNVASAHTLHYHRSFKTPSKANKAIFQLLSEHPQYNWFMDQFQKVHLYPRPFTYRLKYYFNSYLNTVKNRL</sequence>
<name>A0ABY6DBA0_9BACT</name>
<proteinExistence type="predicted"/>
<evidence type="ECO:0000313" key="2">
    <source>
        <dbReference type="Proteomes" id="UP001062165"/>
    </source>
</evidence>
<dbReference type="Proteomes" id="UP001062165">
    <property type="component" value="Chromosome"/>
</dbReference>
<dbReference type="InterPro" id="IPR029044">
    <property type="entry name" value="Nucleotide-diphossugar_trans"/>
</dbReference>
<dbReference type="EMBL" id="CP106735">
    <property type="protein sequence ID" value="UXX81110.1"/>
    <property type="molecule type" value="Genomic_DNA"/>
</dbReference>